<evidence type="ECO:0000313" key="2">
    <source>
        <dbReference type="Proteomes" id="UP000325218"/>
    </source>
</evidence>
<gene>
    <name evidence="1" type="ORF">FRY98_00035</name>
</gene>
<dbReference type="EMBL" id="VSDO01000001">
    <property type="protein sequence ID" value="TYA14117.1"/>
    <property type="molecule type" value="Genomic_DNA"/>
</dbReference>
<dbReference type="OrthoDB" id="2382036at2"/>
<organism evidence="1 2">
    <name type="scientific">Paenibacillus faecis</name>
    <dbReference type="NCBI Taxonomy" id="862114"/>
    <lineage>
        <taxon>Bacteria</taxon>
        <taxon>Bacillati</taxon>
        <taxon>Bacillota</taxon>
        <taxon>Bacilli</taxon>
        <taxon>Bacillales</taxon>
        <taxon>Paenibacillaceae</taxon>
        <taxon>Paenibacillus</taxon>
    </lineage>
</organism>
<dbReference type="RefSeq" id="WP_148449547.1">
    <property type="nucleotide sequence ID" value="NZ_VSDO01000001.1"/>
</dbReference>
<proteinExistence type="predicted"/>
<comment type="caution">
    <text evidence="1">The sequence shown here is derived from an EMBL/GenBank/DDBJ whole genome shotgun (WGS) entry which is preliminary data.</text>
</comment>
<accession>A0A5D0CZ35</accession>
<sequence>MSGLFKKWFAPKCPVCQKPLAADREPVCHVKKCPDGHYREESYYTLGVRVTYHYNSNEQRE</sequence>
<reference evidence="1 2" key="1">
    <citation type="submission" date="2019-08" db="EMBL/GenBank/DDBJ databases">
        <title>Genome sequencing of Paenibacillus faecis DSM 23593(T).</title>
        <authorList>
            <person name="Kook J.-K."/>
            <person name="Park S.-N."/>
            <person name="Lim Y.K."/>
        </authorList>
    </citation>
    <scope>NUCLEOTIDE SEQUENCE [LARGE SCALE GENOMIC DNA]</scope>
    <source>
        <strain evidence="1 2">DSM 23593</strain>
    </source>
</reference>
<name>A0A5D0CZ35_9BACL</name>
<evidence type="ECO:0000313" key="1">
    <source>
        <dbReference type="EMBL" id="TYA14117.1"/>
    </source>
</evidence>
<keyword evidence="2" id="KW-1185">Reference proteome</keyword>
<dbReference type="AlphaFoldDB" id="A0A5D0CZ35"/>
<dbReference type="Proteomes" id="UP000325218">
    <property type="component" value="Unassembled WGS sequence"/>
</dbReference>
<protein>
    <submittedName>
        <fullName evidence="1">Uncharacterized protein</fullName>
    </submittedName>
</protein>